<evidence type="ECO:0000313" key="2">
    <source>
        <dbReference type="Proteomes" id="UP000234479"/>
    </source>
</evidence>
<proteinExistence type="predicted"/>
<keyword evidence="1" id="KW-0378">Hydrolase</keyword>
<dbReference type="RefSeq" id="WP_101716461.1">
    <property type="nucleotide sequence ID" value="NZ_PJRS01000009.1"/>
</dbReference>
<dbReference type="OrthoDB" id="9808993at2"/>
<dbReference type="GO" id="GO:0016787">
    <property type="term" value="F:hydrolase activity"/>
    <property type="evidence" value="ECO:0007669"/>
    <property type="project" value="UniProtKB-KW"/>
</dbReference>
<dbReference type="PIRSF" id="PIRSF035170">
    <property type="entry name" value="HD_phosphohydro"/>
    <property type="match status" value="1"/>
</dbReference>
<accession>A0A2N5DQK0</accession>
<dbReference type="SUPFAM" id="SSF109604">
    <property type="entry name" value="HD-domain/PDEase-like"/>
    <property type="match status" value="1"/>
</dbReference>
<dbReference type="AlphaFoldDB" id="A0A2N5DQK0"/>
<dbReference type="EMBL" id="PJRS01000009">
    <property type="protein sequence ID" value="PLR28338.1"/>
    <property type="molecule type" value="Genomic_DNA"/>
</dbReference>
<evidence type="ECO:0000313" key="1">
    <source>
        <dbReference type="EMBL" id="PLR28338.1"/>
    </source>
</evidence>
<keyword evidence="2" id="KW-1185">Reference proteome</keyword>
<dbReference type="Gene3D" id="1.10.3210.10">
    <property type="entry name" value="Hypothetical protein af1432"/>
    <property type="match status" value="1"/>
</dbReference>
<name>A0A2N5DQK0_9CAUL</name>
<organism evidence="1 2">
    <name type="scientific">Caulobacter zeae</name>
    <dbReference type="NCBI Taxonomy" id="2055137"/>
    <lineage>
        <taxon>Bacteria</taxon>
        <taxon>Pseudomonadati</taxon>
        <taxon>Pseudomonadota</taxon>
        <taxon>Alphaproteobacteria</taxon>
        <taxon>Caulobacterales</taxon>
        <taxon>Caulobacteraceae</taxon>
        <taxon>Caulobacter</taxon>
    </lineage>
</organism>
<dbReference type="PANTHER" id="PTHR21174">
    <property type="match status" value="1"/>
</dbReference>
<comment type="caution">
    <text evidence="1">The sequence shown here is derived from an EMBL/GenBank/DDBJ whole genome shotgun (WGS) entry which is preliminary data.</text>
</comment>
<reference evidence="1 2" key="1">
    <citation type="submission" date="2017-12" db="EMBL/GenBank/DDBJ databases">
        <title>The genome sequence of Caulobacter sp. 410.</title>
        <authorList>
            <person name="Gao J."/>
            <person name="Mao X."/>
            <person name="Sun J."/>
        </authorList>
    </citation>
    <scope>NUCLEOTIDE SEQUENCE [LARGE SCALE GENOMIC DNA]</scope>
    <source>
        <strain evidence="1 2">410</strain>
    </source>
</reference>
<dbReference type="PANTHER" id="PTHR21174:SF0">
    <property type="entry name" value="HD PHOSPHOHYDROLASE FAMILY PROTEIN-RELATED"/>
    <property type="match status" value="1"/>
</dbReference>
<dbReference type="InterPro" id="IPR009218">
    <property type="entry name" value="HD_phosphohydro"/>
</dbReference>
<sequence>MIVHPDPPRAAYQEAHRRYHTQAHIDDCLARLAAVDGLGDRERDLLVQAIWWHDAVYDPLRPDNEARSADLAREALAAAEAPEADIAEVERLILLTKGHTVEAGDRLGALMVSIDLSILGAAPEAYAAYAQAIREEYAAVPEEIYRAGRARVLESFLAAPVLFPDPAFAKALDAQALRNLAAEIAELTRA</sequence>
<protein>
    <submittedName>
        <fullName evidence="1">Phosphohydrolase</fullName>
    </submittedName>
</protein>
<dbReference type="Proteomes" id="UP000234479">
    <property type="component" value="Unassembled WGS sequence"/>
</dbReference>
<gene>
    <name evidence="1" type="ORF">SGCZBJ_02510</name>
</gene>